<accession>A0A679JVA5</accession>
<dbReference type="AlphaFoldDB" id="A0A679JVA5"/>
<proteinExistence type="predicted"/>
<protein>
    <recommendedName>
        <fullName evidence="2">Alpha/beta hydrolase</fullName>
    </recommendedName>
</protein>
<evidence type="ECO:0008006" key="2">
    <source>
        <dbReference type="Google" id="ProtNLM"/>
    </source>
</evidence>
<reference evidence="1" key="1">
    <citation type="submission" date="2019-12" db="EMBL/GenBank/DDBJ databases">
        <authorList>
            <person name="Cremers G."/>
        </authorList>
    </citation>
    <scope>NUCLEOTIDE SEQUENCE</scope>
    <source>
        <strain evidence="1">Vvax</strain>
    </source>
</reference>
<sequence length="56" mass="6348">MGRGDPPVKVGNWLSHLEFDLGSPVWGHMLEALSSRHMLLRYDQRGTGLSDREVRS</sequence>
<evidence type="ECO:0000313" key="1">
    <source>
        <dbReference type="EMBL" id="CAA2110178.1"/>
    </source>
</evidence>
<name>A0A679JVA5_VARPD</name>
<dbReference type="SUPFAM" id="SSF53474">
    <property type="entry name" value="alpha/beta-Hydrolases"/>
    <property type="match status" value="1"/>
</dbReference>
<dbReference type="InterPro" id="IPR029058">
    <property type="entry name" value="AB_hydrolase_fold"/>
</dbReference>
<dbReference type="EMBL" id="LR743508">
    <property type="protein sequence ID" value="CAA2110178.1"/>
    <property type="molecule type" value="Genomic_DNA"/>
</dbReference>
<organism evidence="1">
    <name type="scientific">Variovorax paradoxus</name>
    <dbReference type="NCBI Taxonomy" id="34073"/>
    <lineage>
        <taxon>Bacteria</taxon>
        <taxon>Pseudomonadati</taxon>
        <taxon>Pseudomonadota</taxon>
        <taxon>Betaproteobacteria</taxon>
        <taxon>Burkholderiales</taxon>
        <taxon>Comamonadaceae</taxon>
        <taxon>Variovorax</taxon>
    </lineage>
</organism>
<gene>
    <name evidence="1" type="ORF">VVAX_06442</name>
</gene>